<keyword evidence="4" id="KW-0539">Nucleus</keyword>
<evidence type="ECO:0000256" key="1">
    <source>
        <dbReference type="ARBA" id="ARBA00023015"/>
    </source>
</evidence>
<feature type="compositionally biased region" description="Polar residues" evidence="5">
    <location>
        <begin position="404"/>
        <end position="414"/>
    </location>
</feature>
<dbReference type="EMBL" id="JBJUIK010000004">
    <property type="protein sequence ID" value="KAL3529909.1"/>
    <property type="molecule type" value="Genomic_DNA"/>
</dbReference>
<dbReference type="SUPFAM" id="SSF101941">
    <property type="entry name" value="NAC domain"/>
    <property type="match status" value="1"/>
</dbReference>
<dbReference type="PANTHER" id="PTHR31719">
    <property type="entry name" value="NAC TRANSCRIPTION FACTOR 56"/>
    <property type="match status" value="1"/>
</dbReference>
<dbReference type="PROSITE" id="PS51005">
    <property type="entry name" value="NAC"/>
    <property type="match status" value="1"/>
</dbReference>
<evidence type="ECO:0000313" key="7">
    <source>
        <dbReference type="EMBL" id="KAL3529909.1"/>
    </source>
</evidence>
<keyword evidence="8" id="KW-1185">Reference proteome</keyword>
<protein>
    <recommendedName>
        <fullName evidence="6">NAC domain-containing protein</fullName>
    </recommendedName>
</protein>
<reference evidence="7 8" key="1">
    <citation type="submission" date="2024-11" db="EMBL/GenBank/DDBJ databases">
        <title>A near-complete genome assembly of Cinchona calisaya.</title>
        <authorList>
            <person name="Lian D.C."/>
            <person name="Zhao X.W."/>
            <person name="Wei L."/>
        </authorList>
    </citation>
    <scope>NUCLEOTIDE SEQUENCE [LARGE SCALE GENOMIC DNA]</scope>
    <source>
        <tissue evidence="7">Nenye</tissue>
    </source>
</reference>
<name>A0ABD3AFD1_9GENT</name>
<organism evidence="7 8">
    <name type="scientific">Cinchona calisaya</name>
    <dbReference type="NCBI Taxonomy" id="153742"/>
    <lineage>
        <taxon>Eukaryota</taxon>
        <taxon>Viridiplantae</taxon>
        <taxon>Streptophyta</taxon>
        <taxon>Embryophyta</taxon>
        <taxon>Tracheophyta</taxon>
        <taxon>Spermatophyta</taxon>
        <taxon>Magnoliopsida</taxon>
        <taxon>eudicotyledons</taxon>
        <taxon>Gunneridae</taxon>
        <taxon>Pentapetalae</taxon>
        <taxon>asterids</taxon>
        <taxon>lamiids</taxon>
        <taxon>Gentianales</taxon>
        <taxon>Rubiaceae</taxon>
        <taxon>Cinchonoideae</taxon>
        <taxon>Cinchoneae</taxon>
        <taxon>Cinchona</taxon>
    </lineage>
</organism>
<keyword evidence="3" id="KW-0804">Transcription</keyword>
<dbReference type="InterPro" id="IPR036093">
    <property type="entry name" value="NAC_dom_sf"/>
</dbReference>
<dbReference type="Proteomes" id="UP001630127">
    <property type="component" value="Unassembled WGS sequence"/>
</dbReference>
<evidence type="ECO:0000256" key="4">
    <source>
        <dbReference type="ARBA" id="ARBA00023242"/>
    </source>
</evidence>
<evidence type="ECO:0000256" key="3">
    <source>
        <dbReference type="ARBA" id="ARBA00023163"/>
    </source>
</evidence>
<dbReference type="AlphaFoldDB" id="A0ABD3AFD1"/>
<evidence type="ECO:0000256" key="5">
    <source>
        <dbReference type="SAM" id="MobiDB-lite"/>
    </source>
</evidence>
<evidence type="ECO:0000256" key="2">
    <source>
        <dbReference type="ARBA" id="ARBA00023125"/>
    </source>
</evidence>
<gene>
    <name evidence="7" type="ORF">ACH5RR_009231</name>
</gene>
<dbReference type="Gene3D" id="2.170.150.80">
    <property type="entry name" value="NAC domain"/>
    <property type="match status" value="1"/>
</dbReference>
<sequence length="420" mass="48661">MVFPHEEFASTPTMEIQQQNKAIGGASGSTSPNTYQIPPSINQQEPLVAASINNTSSHDNHPFTNEFFEEDELPDREFFESFPPGYRFCPKDSELIICYLKKKIDKQTLPRNQIKHVNLYQYSPDKISGWYRPIGENEWYFFTPRERKYRNGTRPNRAAGSGYWKATGADKPVKNNGLLVGYRKALVFYEGKPPKGVKTNWIMHEYRVNEPSRPKTNDADMRLDDFVLCRIYKKTDKSFKSRQHNEDPEDDYPTPQGSEIFDQNNAYASDMDAKNDLGGIDPREFSAIEASAGFDQFQFPSGFPQVPFMVDPPLINSVKYFFHNQQPLNHEAKPVDYRPPMYSTGNAFMQKYLRENMLDVKPEEIQENMWSMNEDFNLSHEYPISDMDSFQDTDHFIDNPPPTSSFQNTNNQFYSPPMPK</sequence>
<evidence type="ECO:0000313" key="8">
    <source>
        <dbReference type="Proteomes" id="UP001630127"/>
    </source>
</evidence>
<proteinExistence type="predicted"/>
<keyword evidence="1" id="KW-0805">Transcription regulation</keyword>
<evidence type="ECO:0000259" key="6">
    <source>
        <dbReference type="PROSITE" id="PS51005"/>
    </source>
</evidence>
<accession>A0ABD3AFD1</accession>
<dbReference type="PANTHER" id="PTHR31719:SF160">
    <property type="entry name" value="NAC TRANSCRIPTION FACTOR 29-LIKE"/>
    <property type="match status" value="1"/>
</dbReference>
<comment type="caution">
    <text evidence="7">The sequence shown here is derived from an EMBL/GenBank/DDBJ whole genome shotgun (WGS) entry which is preliminary data.</text>
</comment>
<dbReference type="GO" id="GO:0003677">
    <property type="term" value="F:DNA binding"/>
    <property type="evidence" value="ECO:0007669"/>
    <property type="project" value="UniProtKB-KW"/>
</dbReference>
<feature type="region of interest" description="Disordered" evidence="5">
    <location>
        <begin position="396"/>
        <end position="420"/>
    </location>
</feature>
<keyword evidence="2" id="KW-0238">DNA-binding</keyword>
<dbReference type="Pfam" id="PF02365">
    <property type="entry name" value="NAM"/>
    <property type="match status" value="1"/>
</dbReference>
<dbReference type="InterPro" id="IPR003441">
    <property type="entry name" value="NAC-dom"/>
</dbReference>
<feature type="domain" description="NAC" evidence="6">
    <location>
        <begin position="82"/>
        <end position="234"/>
    </location>
</feature>